<feature type="non-terminal residue" evidence="21">
    <location>
        <position position="1"/>
    </location>
</feature>
<dbReference type="InterPro" id="IPR036278">
    <property type="entry name" value="Sialidase_sf"/>
</dbReference>
<dbReference type="GO" id="GO:0001764">
    <property type="term" value="P:neuron migration"/>
    <property type="evidence" value="ECO:0007669"/>
    <property type="project" value="InterPro"/>
</dbReference>
<evidence type="ECO:0000256" key="3">
    <source>
        <dbReference type="ARBA" id="ARBA00022525"/>
    </source>
</evidence>
<dbReference type="InterPro" id="IPR013111">
    <property type="entry name" value="EGF_extracell"/>
</dbReference>
<evidence type="ECO:0000256" key="18">
    <source>
        <dbReference type="SAM" id="MobiDB-lite"/>
    </source>
</evidence>
<comment type="similarity">
    <text evidence="13">Belongs to the reelin family.</text>
</comment>
<dbReference type="Pfam" id="PF21471">
    <property type="entry name" value="Reelin_subrepeat-B"/>
    <property type="match status" value="16"/>
</dbReference>
<evidence type="ECO:0000256" key="17">
    <source>
        <dbReference type="PROSITE-ProRule" id="PRU00076"/>
    </source>
</evidence>
<dbReference type="InterPro" id="IPR049419">
    <property type="entry name" value="Reelin_subrepeat-B"/>
</dbReference>
<dbReference type="GO" id="GO:0070325">
    <property type="term" value="F:lipoprotein particle receptor binding"/>
    <property type="evidence" value="ECO:0007669"/>
    <property type="project" value="InterPro"/>
</dbReference>
<evidence type="ECO:0000256" key="13">
    <source>
        <dbReference type="ARBA" id="ARBA00023773"/>
    </source>
</evidence>
<keyword evidence="3" id="KW-0964">Secreted</keyword>
<dbReference type="Gene3D" id="2.60.40.4060">
    <property type="entry name" value="Reeler domain"/>
    <property type="match status" value="1"/>
</dbReference>
<feature type="disulfide bond" evidence="17">
    <location>
        <begin position="2888"/>
        <end position="2898"/>
    </location>
</feature>
<name>A0A8J5KDW0_HOMAM</name>
<comment type="caution">
    <text evidence="21">The sequence shown here is derived from an EMBL/GenBank/DDBJ whole genome shotgun (WGS) entry which is preliminary data.</text>
</comment>
<feature type="disulfide bond" evidence="17">
    <location>
        <begin position="1440"/>
        <end position="1449"/>
    </location>
</feature>
<dbReference type="GO" id="GO:0008236">
    <property type="term" value="F:serine-type peptidase activity"/>
    <property type="evidence" value="ECO:0007669"/>
    <property type="project" value="UniProtKB-KW"/>
</dbReference>
<dbReference type="GO" id="GO:0046872">
    <property type="term" value="F:metal ion binding"/>
    <property type="evidence" value="ECO:0007669"/>
    <property type="project" value="UniProtKB-KW"/>
</dbReference>
<feature type="domain" description="EGF-like" evidence="19">
    <location>
        <begin position="2180"/>
        <end position="2213"/>
    </location>
</feature>
<feature type="domain" description="Reelin" evidence="20">
    <location>
        <begin position="52"/>
        <end position="217"/>
    </location>
</feature>
<evidence type="ECO:0000256" key="11">
    <source>
        <dbReference type="ARBA" id="ARBA00022889"/>
    </source>
</evidence>
<dbReference type="PANTHER" id="PTHR11841">
    <property type="entry name" value="REELIN"/>
    <property type="match status" value="1"/>
</dbReference>
<dbReference type="PROSITE" id="PS00022">
    <property type="entry name" value="EGF_1"/>
    <property type="match status" value="5"/>
</dbReference>
<feature type="disulfide bond" evidence="17">
    <location>
        <begin position="1422"/>
        <end position="1432"/>
    </location>
</feature>
<dbReference type="Gene3D" id="2.60.120.260">
    <property type="entry name" value="Galactose-binding domain-like"/>
    <property type="match status" value="18"/>
</dbReference>
<dbReference type="GO" id="GO:0006508">
    <property type="term" value="P:proteolysis"/>
    <property type="evidence" value="ECO:0007669"/>
    <property type="project" value="UniProtKB-KW"/>
</dbReference>
<evidence type="ECO:0000313" key="21">
    <source>
        <dbReference type="EMBL" id="KAG7169873.1"/>
    </source>
</evidence>
<evidence type="ECO:0000256" key="12">
    <source>
        <dbReference type="ARBA" id="ARBA00023157"/>
    </source>
</evidence>
<dbReference type="Pfam" id="PF23106">
    <property type="entry name" value="EGF_Teneurin"/>
    <property type="match status" value="1"/>
</dbReference>
<keyword evidence="9" id="KW-0862">Zinc</keyword>
<keyword evidence="11" id="KW-0130">Cell adhesion</keyword>
<keyword evidence="10" id="KW-0106">Calcium</keyword>
<evidence type="ECO:0000256" key="8">
    <source>
        <dbReference type="ARBA" id="ARBA00022825"/>
    </source>
</evidence>
<evidence type="ECO:0000256" key="16">
    <source>
        <dbReference type="ARBA" id="ARBA00046064"/>
    </source>
</evidence>
<proteinExistence type="inferred from homology"/>
<evidence type="ECO:0000256" key="4">
    <source>
        <dbReference type="ARBA" id="ARBA00022530"/>
    </source>
</evidence>
<evidence type="ECO:0000259" key="19">
    <source>
        <dbReference type="PROSITE" id="PS50026"/>
    </source>
</evidence>
<dbReference type="PROSITE" id="PS01186">
    <property type="entry name" value="EGF_2"/>
    <property type="match status" value="6"/>
</dbReference>
<accession>A0A8J5KDW0</accession>
<feature type="region of interest" description="Disordered" evidence="18">
    <location>
        <begin position="2316"/>
        <end position="2337"/>
    </location>
</feature>
<evidence type="ECO:0000256" key="5">
    <source>
        <dbReference type="ARBA" id="ARBA00022670"/>
    </source>
</evidence>
<keyword evidence="4" id="KW-0272">Extracellular matrix</keyword>
<keyword evidence="8" id="KW-0720">Serine protease</keyword>
<feature type="domain" description="EGF-like" evidence="19">
    <location>
        <begin position="1418"/>
        <end position="1450"/>
    </location>
</feature>
<dbReference type="Pfam" id="PF07974">
    <property type="entry name" value="EGF_2"/>
    <property type="match status" value="1"/>
</dbReference>
<dbReference type="PROSITE" id="PS51019">
    <property type="entry name" value="REELIN"/>
    <property type="match status" value="1"/>
</dbReference>
<dbReference type="GO" id="GO:0007155">
    <property type="term" value="P:cell adhesion"/>
    <property type="evidence" value="ECO:0007669"/>
    <property type="project" value="UniProtKB-KW"/>
</dbReference>
<dbReference type="FunFam" id="2.60.120.260:FF:000003">
    <property type="entry name" value="Reelin"/>
    <property type="match status" value="3"/>
</dbReference>
<dbReference type="InterPro" id="IPR034968">
    <property type="entry name" value="Reelin"/>
</dbReference>
<comment type="caution">
    <text evidence="17">Lacks conserved residue(s) required for the propagation of feature annotation.</text>
</comment>
<evidence type="ECO:0000256" key="2">
    <source>
        <dbReference type="ARBA" id="ARBA00022473"/>
    </source>
</evidence>
<evidence type="ECO:0000256" key="9">
    <source>
        <dbReference type="ARBA" id="ARBA00022833"/>
    </source>
</evidence>
<reference evidence="21" key="1">
    <citation type="journal article" date="2021" name="Sci. Adv.">
        <title>The American lobster genome reveals insights on longevity, neural, and immune adaptations.</title>
        <authorList>
            <person name="Polinski J.M."/>
            <person name="Zimin A.V."/>
            <person name="Clark K.F."/>
            <person name="Kohn A.B."/>
            <person name="Sadowski N."/>
            <person name="Timp W."/>
            <person name="Ptitsyn A."/>
            <person name="Khanna P."/>
            <person name="Romanova D.Y."/>
            <person name="Williams P."/>
            <person name="Greenwood S.J."/>
            <person name="Moroz L.L."/>
            <person name="Walt D.R."/>
            <person name="Bodnar A.G."/>
        </authorList>
    </citation>
    <scope>NUCLEOTIDE SEQUENCE</scope>
    <source>
        <strain evidence="21">GMGI-L3</strain>
    </source>
</reference>
<evidence type="ECO:0000256" key="6">
    <source>
        <dbReference type="ARBA" id="ARBA00022723"/>
    </source>
</evidence>
<evidence type="ECO:0000256" key="14">
    <source>
        <dbReference type="ARBA" id="ARBA00023900"/>
    </source>
</evidence>
<comment type="function">
    <text evidence="16">Extracellular matrix serine protease secreted by pioneer neurons that plays a role in layering of neurons in the cerebral cortex and cerebellum by coordinating cell positioning during neurodevelopment. Regulates microtubule function in neurons and neuronal migration. Binding to the extracellular domains of lipoprotein receptors VLDLR and LRP8/APOER2 induces tyrosine phosphorylation of DAB1 and modulation of TAU phosphorylation. Affects migration of sympathetic preganglionic neurons in the spinal cord, where it seems to act as a barrier to neuronal migration. Enzymatic activity is important for the modulation of cell adhesion.</text>
</comment>
<feature type="disulfide bond" evidence="17">
    <location>
        <begin position="2184"/>
        <end position="2194"/>
    </location>
</feature>
<keyword evidence="17" id="KW-0245">EGF-like domain</keyword>
<dbReference type="InterPro" id="IPR002861">
    <property type="entry name" value="Reeler_dom"/>
</dbReference>
<dbReference type="EMBL" id="JAHLQT010014991">
    <property type="protein sequence ID" value="KAG7169873.1"/>
    <property type="molecule type" value="Genomic_DNA"/>
</dbReference>
<protein>
    <recommendedName>
        <fullName evidence="14">Reelin</fullName>
    </recommendedName>
</protein>
<dbReference type="SUPFAM" id="SSF50939">
    <property type="entry name" value="Sialidases"/>
    <property type="match status" value="2"/>
</dbReference>
<dbReference type="PANTHER" id="PTHR11841:SF1">
    <property type="entry name" value="REELIN"/>
    <property type="match status" value="1"/>
</dbReference>
<dbReference type="InterPro" id="IPR042307">
    <property type="entry name" value="Reeler_sf"/>
</dbReference>
<evidence type="ECO:0000256" key="1">
    <source>
        <dbReference type="ARBA" id="ARBA00004498"/>
    </source>
</evidence>
<comment type="subunit">
    <text evidence="15">Oligomer of disulfide-linked homodimers.</text>
</comment>
<keyword evidence="6" id="KW-0479">Metal-binding</keyword>
<evidence type="ECO:0000256" key="7">
    <source>
        <dbReference type="ARBA" id="ARBA00022801"/>
    </source>
</evidence>
<feature type="disulfide bond" evidence="17">
    <location>
        <begin position="2905"/>
        <end position="2914"/>
    </location>
</feature>
<evidence type="ECO:0000259" key="20">
    <source>
        <dbReference type="PROSITE" id="PS51019"/>
    </source>
</evidence>
<feature type="domain" description="EGF-like" evidence="19">
    <location>
        <begin position="2884"/>
        <end position="2915"/>
    </location>
</feature>
<keyword evidence="7" id="KW-0378">Hydrolase</keyword>
<dbReference type="PROSITE" id="PS50026">
    <property type="entry name" value="EGF_3"/>
    <property type="match status" value="3"/>
</dbReference>
<dbReference type="SUPFAM" id="SSF110296">
    <property type="entry name" value="Oligoxyloglucan reducing end-specific cellobiohydrolase"/>
    <property type="match status" value="1"/>
</dbReference>
<dbReference type="SMART" id="SM00181">
    <property type="entry name" value="EGF"/>
    <property type="match status" value="6"/>
</dbReference>
<keyword evidence="2" id="KW-0217">Developmental protein</keyword>
<evidence type="ECO:0000256" key="10">
    <source>
        <dbReference type="ARBA" id="ARBA00022837"/>
    </source>
</evidence>
<organism evidence="21 22">
    <name type="scientific">Homarus americanus</name>
    <name type="common">American lobster</name>
    <dbReference type="NCBI Taxonomy" id="6706"/>
    <lineage>
        <taxon>Eukaryota</taxon>
        <taxon>Metazoa</taxon>
        <taxon>Ecdysozoa</taxon>
        <taxon>Arthropoda</taxon>
        <taxon>Crustacea</taxon>
        <taxon>Multicrustacea</taxon>
        <taxon>Malacostraca</taxon>
        <taxon>Eumalacostraca</taxon>
        <taxon>Eucarida</taxon>
        <taxon>Decapoda</taxon>
        <taxon>Pleocyemata</taxon>
        <taxon>Astacidea</taxon>
        <taxon>Nephropoidea</taxon>
        <taxon>Nephropidae</taxon>
        <taxon>Homarus</taxon>
    </lineage>
</organism>
<comment type="subcellular location">
    <subcellularLocation>
        <location evidence="1">Secreted</location>
        <location evidence="1">Extracellular space</location>
        <location evidence="1">Extracellular matrix</location>
    </subcellularLocation>
</comment>
<dbReference type="InterPro" id="IPR000742">
    <property type="entry name" value="EGF"/>
</dbReference>
<evidence type="ECO:0000256" key="15">
    <source>
        <dbReference type="ARBA" id="ARBA00044961"/>
    </source>
</evidence>
<dbReference type="Proteomes" id="UP000747542">
    <property type="component" value="Unassembled WGS sequence"/>
</dbReference>
<keyword evidence="5" id="KW-0645">Protease</keyword>
<keyword evidence="22" id="KW-1185">Reference proteome</keyword>
<dbReference type="GO" id="GO:0007417">
    <property type="term" value="P:central nervous system development"/>
    <property type="evidence" value="ECO:0007669"/>
    <property type="project" value="InterPro"/>
</dbReference>
<evidence type="ECO:0000313" key="22">
    <source>
        <dbReference type="Proteomes" id="UP000747542"/>
    </source>
</evidence>
<keyword evidence="12 17" id="KW-1015">Disulfide bond</keyword>
<gene>
    <name evidence="21" type="primary">Reln-L</name>
    <name evidence="21" type="ORF">Hamer_G021877</name>
</gene>
<sequence>KPNNTNYIFMSCDTTVSGEFCCLAIDFFYLADAIMCKTGGAELSVSGNNWATSCVKWVVPLDPGTRVYLVVWLALIGGGMTQHNLAPPPPASPPHNDYPFNIVEVDSMLVMANVLFDGFLITGVHALTKQLTQANYLTLPASIHGGATEGLVCSVLHSHISAKPRTTLSFLWMAPPSGTGCVSFLAQGSLRNQILFKDLSVLEVCEKDESPDQLQQQRSRFTGVNQHGYIFRDDFEDHQLDQNIWSKVQGGSVGRGVGKIIHGAALSFTQPQAQVHTFPMDLSHARQLQFALGSGDCSEGLEIQLVYGRALQEDQLLQSSPQKYRTHGPVVSAYNLVEADSSIGEGSGEEGSPLSAYQSDQTSASAAAEYVLSEECTSWEVIHTYRAESSSEVHIHTVPERYRGPGVCVGWQTVPSDPRDLNNTCWGLDNVALTTNDASQHPVIDDFDPVDPTNWMFFPGAKVKEWCGSEGNSLVFEGGGGNSWTTTRLLDLRVTPPDQDIILGHHFLHSPPGGHVGIVSVAAQLGECHSEHSGQVSVMVYSERGDNQAVMGEEVLTWSLQEYTLPVPPHLQLQHTRFCVEQTGTGKNDSDVWVLDYLRLLPWLPSDPQHFFQARVNLECGGGMSEVDVETSSDGGTSWTSLHRRCLPGACQGAHSALTSALMPDQIDRWGLVTLPLPYVSLTPNTRLRVRQLEDNESVRPKWWALDNVYIGRCPRGCNGRGLCQPTGHCNGAECGDPDRDNPVYVSEPFTTTIINSANILKMNGGRSSFRCGVVGTGTAAVFSGRGTRSLTTVDVNTTHAHFLQFNYVAGTYSDVGKCPGPDEDSESVYVHYSCDGGVTWHLLHTLHARHHKEPSHISLELGGGARGSGCRFKVWQERHSGAGRDIWALDDLTVTSKIFNSIQLDFSDPAATNNSLRFHLGEMGEDICGHDSALVFWDIIASGTSRFVETKSIGVGPSYMIQFDLAIACGDTQQQQEESLNKVVLEYSVNHGITWQLVHRPCSPSTPGCQSHFTRGTVYHSSESPTTRLRLRQTEESEVGESWAVDNLYIGRQCPGLCSGHGHCTLEGCSCDDNFHGHKCLPLHKLHHQIDATFDDGDDIAKYSFQVTGGSLVTQDDGCGNIVSGRSLYFGAPGVRQWESDDLNAEDLESIQFTLVVGSGVGSGCVPADQEKTLSAGSVVLEYSTDGGITWSLLQELLPSQYRMPRLFRAKLEKEVVESDSGVVRFRLWQPTHSEKNQWALDDLRISPGVQMNSIQADFSPNSAMASPWLSVTSNHHTQYCNEDDTAQVMDGTEPVRQAVTNPLSLSQGDVISFQISVGCSETVLKEGGGGHPVLLQYSKDGGVTWALVDDGCPSSALHCQGPREPSVYRPDHHGPWARILIPVDHRLAQGSVQLRWVQANPGETTTGEFALRELYIGPPCPYACHGHGICTAAGLCKCDKGYNGTYCGRLPRKNLQWMHDNFNEGNVSSMWGRIEGGAVSLGCGPHHTGNALLFSAAGPRFATTKPLDTRYIKYLVFNLQIGSSEGAGGRCQLGQVPQDNVLLQYSTDNAQTWSALQQFEPTQTTNRKEAFFIPLPTKARTRQTRFRWWQGYNDMLLGDDPSQEERAEWHLDNVMVLANETLPLTLFDAFDGNRSIASPWFLKSGASLTPGCGRDDEVLLFSGPQVPKYAETWDLQASESTMIQFDIKVGCSEEGVSPSTKVELQYSTDHGKTWKLVHQLCAPPQVECDAFHLPTTYTAAVTPGWTRVTTTLPKITVGESTRLRVVEAPEDVAGKGGGRGRGGTSRGDSWAIDNLFVGDACPWMCSGHGYCYNNSCRCDEGYFGPYCVPAEVLPCELLDTFSQPDLQPSLWRHSHGSEVTKRCGVLVSDTALVFFKDGLRMATTIDLDMTAGQFLQFHIRLGCDKASGGRGKRSVTALESVGPLLVEEQPSRKYGILVQYSTNGGITWRLLKEMHYMTHPDPVFVSIALVDFPMSLTNATRFRVWQPHHGGTMTHTWAIDNMFIGGMPIWPNVLYDDFNKLSPMADAWIDWPAGETGYTCEKHDSDTRLVFDVQEGQHALYTRDLHVDSNSVIQFDLKVGCGEVTGREHNVSLQYSSDYGATWQTLRPLPTLPSSSPDCLHELRTPTIFYPNSERQWTRVVVPLKGLRICGVARFRWWQGYYRARESSATWGVDNVYIGPACVHHCGGHGYCLNGVHCVCDDGYDGDESCRLTKENQQTLREDFEKGVPGKQFIKWSGAEVSRFCGVVTGEALVFSQQGERMLVTADLDLSHGSVVQFYIRFGCTIEDAVLRDGPVLLQYSSDGGISWTLLAELSPESGPPGSKPHTQHHTLPLPDTAKSNATRLRWWQPSKDGTFTSQWAIDQIHVGSSVLGIPAFTDIDTGAGWLLRPGSVMEPVCGQVHNSLHFTSRDGYRFAETPDIVMTEHSFIQFTVSLGCKDTGVCFKVEVEYSIDQGGSWWPIRDSCIPSDPDCTEYWPSSTLTSDLYTDPSQVMFRAPHRVRSELTRVRFIQRDGWRQQHSWSLSHVYVGDECYLLCSGRGFCDAGVCHCNKGWTGASCEEPLSHLAEYIVADFSSDGWMADWRKVVGGQVTEHCGPIASGQALHFLGGCSRYLETVDLDLQEALFVQFDLRTGCLDPVSGREAGGDHSILVQVSCDAGIIWVTLRKLLLIYHQPQYVWLELPEDLRCLGGRVRWWQPDSGERNRYDWAMDGVVVGGSVTPPENLTYTHPHHLAPPLWLRRYNVREDTYCDHHLAMHVMMSTPSEPAIIQTTDLQVGTDHAINFLLALGCGATWDNTAQPVRLEYSVDFGNSWRLVREMCLPGNSSCTEIADASVFYAPLKWNRYVYPLSHIGPAKYVRFRWVQEPSSDVSGRHQWSLRDVYIGQACPHHCLGRGSCVEGLCHCDPGYAGPYCQHVTMDNVPFIRDQFSAGVFLSHFVQVQGGLLSEGCGGLEEPPTATFQGPNTRTLLTRPVDTRSAKFVHFIAQIGSPHSSGVCSTPSHRLHNVYLQYSIDAGIRWHLLRELDYKLYTSPNKEYILLPPHARSPATTFRCLNKNSTQQVLAASTGFSTPCLVSEWLFAPQSESLQDYCSSGTNGSLVWGANSPGHRAITTQELIIHDGHILQFKVSVGCGETQGECGELPGVRLEYSRDGGVTGWDLVRDSCLPGSSPDPDCLPYTFHPQSVFHSDTHSHWRRITIPLPEKTWGSTTQLRWVQGVRGPGSRVTPWSLDDVYVGHPCPEHCHGRGDCVKAACHCDPGYLGESCEPVPSRAQPLPTSLVDGFEGGVLANWALVSGGGVGLGCNSLAPFGHGKHIYFSGCGTRQAVTKDLDTRTASKLMFVLRIGSHDHTPSCHVDLSDPQRALDKGVILQYSPDNGVTWATINVHDPLDFRKPRRVAYTLPLDARQYGVQLRWWQPDHDGLGTDQWALDNVEIVLAQRKDTSKYEQATIHETEL</sequence>